<dbReference type="InterPro" id="IPR043502">
    <property type="entry name" value="DNA/RNA_pol_sf"/>
</dbReference>
<sequence>MEQDFHSFTKNVWNNASHISFAAKSSYLAGSLKTWCRKKKPLQNELSALESKINELQQLPLHQQNQDLQCSLTARYELTLSKINQYYKQRSKKNWVSKGDRNTKFFHQAVIKRRKRNTICSIKDEHDLIHCNPNAIMQTFVNYFNYIFSSPNANVCPPFPLHQGYNHNNDPTYSIPDNAEILQILKDMKLKASPGPDGFNVEFYLATWDWIGEEVTQLVTNFYQTATLPSHINNTNIALIPKKLVPLLPTDYRPISLCNVIYKIIAKSLANRLKSHLPDYIDPAQQAFIQGRRISDNIIIAQEIAHSFSLKSWNHSAFMLKIDLAKAFDRLEWNFIVSALTRKGLHGHFINLIHACISSPTFSVLINGQPSQKFKSSRGIRQGCPMSPYLFVLAINELSIMLNEALRANHLQGISLGPNCPSVHSLLFADDLLVCGQATCQEAQAMANLIHHFCASSGQTPNWNKSAILFSSHVPQQVMDDIKIIFPVATLDNNFTHLGHPLILPANNRATAYNFVLDKFLNKLPSYKANMLSHAARLELIRSVFSAIPVYYMSNILFPKKIIAKLTAVIRNFWWTGIRETDSRKSLCLRAWKDISNSKSEGGLGIRNLKAINESLILAAAWRLANNPSSHLYSVLRAKYFPNATIWKATPAPPKSAFWASILKMFPNIKNHAFYQLTQGNITLWSMPWCTHWNTIHDYLIPQHSGFVDPSLVRDLWMADNKTWNHQLIFQLFREPLASHIINTDIIQDDNDDLLCWPLAPNGSCSPKSAYKICLQNIHAHPRTTPSQVSADLKNFLNMVWKHKSLLPKIKMFAWRLLSKALPTGMRAGRFSNHIPQICSRCTQQEDDFHLFFLCHFARAAWFAHPWYIRSDALVHSQDSLITTITSLMGSHHPHASFQNIFNFLWTLWKARNDCLFERWKGHPNRIHVMAASMDCAMQVEALLSSDDQHSVTNNLHNEQQIPMQGKSIQSDLIIKGPKIYSDAAFRT</sequence>
<evidence type="ECO:0000259" key="1">
    <source>
        <dbReference type="PROSITE" id="PS50878"/>
    </source>
</evidence>
<dbReference type="CDD" id="cd01650">
    <property type="entry name" value="RT_nLTR_like"/>
    <property type="match status" value="1"/>
</dbReference>
<dbReference type="EnsemblPlants" id="AET2Gv21112600.5">
    <property type="protein sequence ID" value="AET2Gv21112600.5"/>
    <property type="gene ID" value="AET2Gv21112600"/>
</dbReference>
<name>A0A453D6W4_AEGTS</name>
<evidence type="ECO:0000313" key="2">
    <source>
        <dbReference type="EnsemblPlants" id="AET2Gv21112600.1"/>
    </source>
</evidence>
<accession>A0A453D6W4</accession>
<dbReference type="AlphaFoldDB" id="A0A453D6W4"/>
<proteinExistence type="predicted"/>
<dbReference type="Pfam" id="PF13966">
    <property type="entry name" value="zf-RVT"/>
    <property type="match status" value="1"/>
</dbReference>
<reference evidence="2" key="4">
    <citation type="submission" date="2019-03" db="UniProtKB">
        <authorList>
            <consortium name="EnsemblPlants"/>
        </authorList>
    </citation>
    <scope>IDENTIFICATION</scope>
</reference>
<keyword evidence="3" id="KW-1185">Reference proteome</keyword>
<feature type="domain" description="Reverse transcriptase" evidence="1">
    <location>
        <begin position="221"/>
        <end position="502"/>
    </location>
</feature>
<dbReference type="PANTHER" id="PTHR33116:SF70">
    <property type="entry name" value="NON-LTR RETROELEMENT REVERSE TRANSCRIPTASE-LIKE PROTEIN"/>
    <property type="match status" value="1"/>
</dbReference>
<dbReference type="Gramene" id="AET2Gv21112600.5">
    <property type="protein sequence ID" value="AET2Gv21112600.5"/>
    <property type="gene ID" value="AET2Gv21112600"/>
</dbReference>
<reference evidence="3" key="2">
    <citation type="journal article" date="2017" name="Nat. Plants">
        <title>The Aegilops tauschii genome reveals multiple impacts of transposons.</title>
        <authorList>
            <person name="Zhao G."/>
            <person name="Zou C."/>
            <person name="Li K."/>
            <person name="Wang K."/>
            <person name="Li T."/>
            <person name="Gao L."/>
            <person name="Zhang X."/>
            <person name="Wang H."/>
            <person name="Yang Z."/>
            <person name="Liu X."/>
            <person name="Jiang W."/>
            <person name="Mao L."/>
            <person name="Kong X."/>
            <person name="Jiao Y."/>
            <person name="Jia J."/>
        </authorList>
    </citation>
    <scope>NUCLEOTIDE SEQUENCE [LARGE SCALE GENOMIC DNA]</scope>
    <source>
        <strain evidence="3">cv. AL8/78</strain>
    </source>
</reference>
<dbReference type="Gramene" id="AET2Gv21112600.1">
    <property type="protein sequence ID" value="AET2Gv21112600.1"/>
    <property type="gene ID" value="AET2Gv21112600"/>
</dbReference>
<dbReference type="PROSITE" id="PS50878">
    <property type="entry name" value="RT_POL"/>
    <property type="match status" value="1"/>
</dbReference>
<dbReference type="InterPro" id="IPR000477">
    <property type="entry name" value="RT_dom"/>
</dbReference>
<dbReference type="InterPro" id="IPR026960">
    <property type="entry name" value="RVT-Znf"/>
</dbReference>
<reference evidence="2" key="3">
    <citation type="journal article" date="2017" name="Nature">
        <title>Genome sequence of the progenitor of the wheat D genome Aegilops tauschii.</title>
        <authorList>
            <person name="Luo M.C."/>
            <person name="Gu Y.Q."/>
            <person name="Puiu D."/>
            <person name="Wang H."/>
            <person name="Twardziok S.O."/>
            <person name="Deal K.R."/>
            <person name="Huo N."/>
            <person name="Zhu T."/>
            <person name="Wang L."/>
            <person name="Wang Y."/>
            <person name="McGuire P.E."/>
            <person name="Liu S."/>
            <person name="Long H."/>
            <person name="Ramasamy R.K."/>
            <person name="Rodriguez J.C."/>
            <person name="Van S.L."/>
            <person name="Yuan L."/>
            <person name="Wang Z."/>
            <person name="Xia Z."/>
            <person name="Xiao L."/>
            <person name="Anderson O.D."/>
            <person name="Ouyang S."/>
            <person name="Liang Y."/>
            <person name="Zimin A.V."/>
            <person name="Pertea G."/>
            <person name="Qi P."/>
            <person name="Bennetzen J.L."/>
            <person name="Dai X."/>
            <person name="Dawson M.W."/>
            <person name="Muller H.G."/>
            <person name="Kugler K."/>
            <person name="Rivarola-Duarte L."/>
            <person name="Spannagl M."/>
            <person name="Mayer K.F.X."/>
            <person name="Lu F.H."/>
            <person name="Bevan M.W."/>
            <person name="Leroy P."/>
            <person name="Li P."/>
            <person name="You F.M."/>
            <person name="Sun Q."/>
            <person name="Liu Z."/>
            <person name="Lyons E."/>
            <person name="Wicker T."/>
            <person name="Salzberg S.L."/>
            <person name="Devos K.M."/>
            <person name="Dvorak J."/>
        </authorList>
    </citation>
    <scope>NUCLEOTIDE SEQUENCE [LARGE SCALE GENOMIC DNA]</scope>
    <source>
        <strain evidence="2">cv. AL8/78</strain>
    </source>
</reference>
<dbReference type="Proteomes" id="UP000015105">
    <property type="component" value="Chromosome 2D"/>
</dbReference>
<dbReference type="Pfam" id="PF00078">
    <property type="entry name" value="RVT_1"/>
    <property type="match status" value="1"/>
</dbReference>
<organism evidence="2 3">
    <name type="scientific">Aegilops tauschii subsp. strangulata</name>
    <name type="common">Goatgrass</name>
    <dbReference type="NCBI Taxonomy" id="200361"/>
    <lineage>
        <taxon>Eukaryota</taxon>
        <taxon>Viridiplantae</taxon>
        <taxon>Streptophyta</taxon>
        <taxon>Embryophyta</taxon>
        <taxon>Tracheophyta</taxon>
        <taxon>Spermatophyta</taxon>
        <taxon>Magnoliopsida</taxon>
        <taxon>Liliopsida</taxon>
        <taxon>Poales</taxon>
        <taxon>Poaceae</taxon>
        <taxon>BOP clade</taxon>
        <taxon>Pooideae</taxon>
        <taxon>Triticodae</taxon>
        <taxon>Triticeae</taxon>
        <taxon>Triticinae</taxon>
        <taxon>Aegilops</taxon>
    </lineage>
</organism>
<dbReference type="STRING" id="200361.A0A453D6W4"/>
<dbReference type="EnsemblPlants" id="AET2Gv21112600.1">
    <property type="protein sequence ID" value="AET2Gv21112600.1"/>
    <property type="gene ID" value="AET2Gv21112600"/>
</dbReference>
<evidence type="ECO:0000313" key="3">
    <source>
        <dbReference type="Proteomes" id="UP000015105"/>
    </source>
</evidence>
<dbReference type="SUPFAM" id="SSF56672">
    <property type="entry name" value="DNA/RNA polymerases"/>
    <property type="match status" value="1"/>
</dbReference>
<protein>
    <recommendedName>
        <fullName evidence="1">Reverse transcriptase domain-containing protein</fullName>
    </recommendedName>
</protein>
<reference evidence="3" key="1">
    <citation type="journal article" date="2014" name="Science">
        <title>Ancient hybridizations among the ancestral genomes of bread wheat.</title>
        <authorList>
            <consortium name="International Wheat Genome Sequencing Consortium,"/>
            <person name="Marcussen T."/>
            <person name="Sandve S.R."/>
            <person name="Heier L."/>
            <person name="Spannagl M."/>
            <person name="Pfeifer M."/>
            <person name="Jakobsen K.S."/>
            <person name="Wulff B.B."/>
            <person name="Steuernagel B."/>
            <person name="Mayer K.F."/>
            <person name="Olsen O.A."/>
        </authorList>
    </citation>
    <scope>NUCLEOTIDE SEQUENCE [LARGE SCALE GENOMIC DNA]</scope>
    <source>
        <strain evidence="3">cv. AL8/78</strain>
    </source>
</reference>
<dbReference type="PANTHER" id="PTHR33116">
    <property type="entry name" value="REVERSE TRANSCRIPTASE ZINC-BINDING DOMAIN-CONTAINING PROTEIN-RELATED-RELATED"/>
    <property type="match status" value="1"/>
</dbReference>
<reference evidence="2" key="5">
    <citation type="journal article" date="2021" name="G3 (Bethesda)">
        <title>Aegilops tauschii genome assembly Aet v5.0 features greater sequence contiguity and improved annotation.</title>
        <authorList>
            <person name="Wang L."/>
            <person name="Zhu T."/>
            <person name="Rodriguez J.C."/>
            <person name="Deal K.R."/>
            <person name="Dubcovsky J."/>
            <person name="McGuire P.E."/>
            <person name="Lux T."/>
            <person name="Spannagl M."/>
            <person name="Mayer K.F.X."/>
            <person name="Baldrich P."/>
            <person name="Meyers B.C."/>
            <person name="Huo N."/>
            <person name="Gu Y.Q."/>
            <person name="Zhou H."/>
            <person name="Devos K.M."/>
            <person name="Bennetzen J.L."/>
            <person name="Unver T."/>
            <person name="Budak H."/>
            <person name="Gulick P.J."/>
            <person name="Galiba G."/>
            <person name="Kalapos B."/>
            <person name="Nelson D.R."/>
            <person name="Li P."/>
            <person name="You F.M."/>
            <person name="Luo M.C."/>
            <person name="Dvorak J."/>
        </authorList>
    </citation>
    <scope>NUCLEOTIDE SEQUENCE [LARGE SCALE GENOMIC DNA]</scope>
    <source>
        <strain evidence="2">cv. AL8/78</strain>
    </source>
</reference>